<keyword evidence="1" id="KW-1133">Transmembrane helix</keyword>
<dbReference type="RefSeq" id="WP_068249056.1">
    <property type="nucleotide sequence ID" value="NZ_LPUY01000138.1"/>
</dbReference>
<dbReference type="Proteomes" id="UP000068382">
    <property type="component" value="Unassembled WGS sequence"/>
</dbReference>
<keyword evidence="4" id="KW-1185">Reference proteome</keyword>
<sequence length="211" mass="22524">MTAITHHIPDELLIAYAAGSLSSVFSLAVAAHVSMCDDCRAQLEAHEALGGTLLEETPSETVAEDLRARVLDGLDAPVAAEKTYHRSGIFPAPVMAALRGLPPKWKPLGLGVRQMILSHTAEGSARLLYIPGGQGVPDHGHNGLELTMVLQGAFRDETGRYGVGDVEVADGELEHEPVAEDGPACICLAVTDASLRFRSLVPRLLQPFFRI</sequence>
<evidence type="ECO:0000259" key="2">
    <source>
        <dbReference type="Pfam" id="PF12973"/>
    </source>
</evidence>
<dbReference type="Gene3D" id="1.10.10.1320">
    <property type="entry name" value="Anti-sigma factor, zinc-finger domain"/>
    <property type="match status" value="1"/>
</dbReference>
<dbReference type="PATRIC" id="fig|1768241.3.peg.4765"/>
<dbReference type="InterPro" id="IPR011051">
    <property type="entry name" value="RmlC_Cupin_sf"/>
</dbReference>
<dbReference type="Gene3D" id="2.60.120.10">
    <property type="entry name" value="Jelly Rolls"/>
    <property type="match status" value="1"/>
</dbReference>
<evidence type="ECO:0000313" key="4">
    <source>
        <dbReference type="Proteomes" id="UP000068382"/>
    </source>
</evidence>
<dbReference type="AlphaFoldDB" id="A0A132BSC2"/>
<reference evidence="3 4" key="1">
    <citation type="submission" date="2015-12" db="EMBL/GenBank/DDBJ databases">
        <title>Genome sequence of the marine Rhodobacteraceae strain O3.65, Candidatus Tritonibacter horizontis.</title>
        <authorList>
            <person name="Poehlein A."/>
            <person name="Giebel H.A."/>
            <person name="Voget S."/>
            <person name="Brinkhoff T."/>
        </authorList>
    </citation>
    <scope>NUCLEOTIDE SEQUENCE [LARGE SCALE GENOMIC DNA]</scope>
    <source>
        <strain evidence="3 4">O3.65</strain>
    </source>
</reference>
<feature type="transmembrane region" description="Helical" evidence="1">
    <location>
        <begin position="12"/>
        <end position="33"/>
    </location>
</feature>
<name>A0A132BSC2_9RHOB</name>
<proteinExistence type="predicted"/>
<evidence type="ECO:0000256" key="1">
    <source>
        <dbReference type="SAM" id="Phobius"/>
    </source>
</evidence>
<dbReference type="EMBL" id="LPUY01000138">
    <property type="protein sequence ID" value="KUP90697.1"/>
    <property type="molecule type" value="Genomic_DNA"/>
</dbReference>
<organism evidence="3 4">
    <name type="scientific">Tritonibacter horizontis</name>
    <dbReference type="NCBI Taxonomy" id="1768241"/>
    <lineage>
        <taxon>Bacteria</taxon>
        <taxon>Pseudomonadati</taxon>
        <taxon>Pseudomonadota</taxon>
        <taxon>Alphaproteobacteria</taxon>
        <taxon>Rhodobacterales</taxon>
        <taxon>Paracoccaceae</taxon>
        <taxon>Tritonibacter</taxon>
    </lineage>
</organism>
<dbReference type="InterPro" id="IPR025979">
    <property type="entry name" value="ChrR-like_cupin_dom"/>
</dbReference>
<protein>
    <submittedName>
        <fullName evidence="3">Anti-sigma-E factor ChrR</fullName>
    </submittedName>
</protein>
<dbReference type="OrthoDB" id="2988517at2"/>
<dbReference type="SUPFAM" id="SSF51182">
    <property type="entry name" value="RmlC-like cupins"/>
    <property type="match status" value="1"/>
</dbReference>
<gene>
    <name evidence="3" type="primary">chrR</name>
    <name evidence="3" type="ORF">TRIHO_45640</name>
</gene>
<keyword evidence="1" id="KW-0472">Membrane</keyword>
<dbReference type="NCBIfam" id="TIGR02451">
    <property type="entry name" value="anti_sig_ChrR"/>
    <property type="match status" value="1"/>
</dbReference>
<feature type="domain" description="ChrR-like cupin" evidence="2">
    <location>
        <begin position="104"/>
        <end position="189"/>
    </location>
</feature>
<dbReference type="Pfam" id="PF12973">
    <property type="entry name" value="Cupin_7"/>
    <property type="match status" value="1"/>
</dbReference>
<dbReference type="InterPro" id="IPR014710">
    <property type="entry name" value="RmlC-like_jellyroll"/>
</dbReference>
<dbReference type="InterPro" id="IPR041916">
    <property type="entry name" value="Anti_sigma_zinc_sf"/>
</dbReference>
<dbReference type="InterPro" id="IPR012807">
    <property type="entry name" value="Anti-sigma_ChrR"/>
</dbReference>
<comment type="caution">
    <text evidence="3">The sequence shown here is derived from an EMBL/GenBank/DDBJ whole genome shotgun (WGS) entry which is preliminary data.</text>
</comment>
<accession>A0A132BSC2</accession>
<keyword evidence="1" id="KW-0812">Transmembrane</keyword>
<dbReference type="CDD" id="cd20301">
    <property type="entry name" value="cupin_ChrR"/>
    <property type="match status" value="1"/>
</dbReference>
<evidence type="ECO:0000313" key="3">
    <source>
        <dbReference type="EMBL" id="KUP90697.1"/>
    </source>
</evidence>